<dbReference type="Proteomes" id="UP001611383">
    <property type="component" value="Chromosome"/>
</dbReference>
<dbReference type="InterPro" id="IPR005302">
    <property type="entry name" value="MoCF_Sase_C"/>
</dbReference>
<feature type="domain" description="MOSC" evidence="1">
    <location>
        <begin position="47"/>
        <end position="182"/>
    </location>
</feature>
<dbReference type="Pfam" id="PF03475">
    <property type="entry name" value="YiiM_3-alpha"/>
    <property type="match status" value="1"/>
</dbReference>
<dbReference type="PROSITE" id="PS51340">
    <property type="entry name" value="MOSC"/>
    <property type="match status" value="1"/>
</dbReference>
<evidence type="ECO:0000259" key="1">
    <source>
        <dbReference type="PROSITE" id="PS51340"/>
    </source>
</evidence>
<name>A0ABY9X2X8_9BACT</name>
<gene>
    <name evidence="2" type="ORF">F0U60_40660</name>
</gene>
<protein>
    <submittedName>
        <fullName evidence="2">MOSC domain-containing protein</fullName>
    </submittedName>
</protein>
<sequence length="246" mass="27483">MTPAPESQFRCGPIRLITLLVGRTQALGTEGAVDVLDRPWTSGIFKSPRQGPIWLGREGLAGDEQADLRHHGGPEKAVFACASEHLPAWREVLGHEEVGPGAFGENFLLEGATEDSVCIGDTFRCGEALLQVSQPRQPCWKPSRRWRRKELSLIIQRTGMTGWYFRVLREGHVREGDLLELLERPCPDWTVALANRAMHHRPVERELAARLSTVSFLSPGWRTTLEALAKGQERDTAPRLLGPNQE</sequence>
<dbReference type="PANTHER" id="PTHR30212:SF2">
    <property type="entry name" value="PROTEIN YIIM"/>
    <property type="match status" value="1"/>
</dbReference>
<evidence type="ECO:0000313" key="3">
    <source>
        <dbReference type="Proteomes" id="UP001611383"/>
    </source>
</evidence>
<accession>A0ABY9X2X8</accession>
<evidence type="ECO:0000313" key="2">
    <source>
        <dbReference type="EMBL" id="WNG49735.1"/>
    </source>
</evidence>
<organism evidence="2 3">
    <name type="scientific">Archangium minus</name>
    <dbReference type="NCBI Taxonomy" id="83450"/>
    <lineage>
        <taxon>Bacteria</taxon>
        <taxon>Pseudomonadati</taxon>
        <taxon>Myxococcota</taxon>
        <taxon>Myxococcia</taxon>
        <taxon>Myxococcales</taxon>
        <taxon>Cystobacterineae</taxon>
        <taxon>Archangiaceae</taxon>
        <taxon>Archangium</taxon>
    </lineage>
</organism>
<dbReference type="Pfam" id="PF03473">
    <property type="entry name" value="MOSC"/>
    <property type="match status" value="1"/>
</dbReference>
<dbReference type="InterPro" id="IPR052353">
    <property type="entry name" value="Benzoxazolinone_Detox_Enz"/>
</dbReference>
<dbReference type="Gene3D" id="2.40.33.20">
    <property type="entry name" value="PK beta-barrel domain-like"/>
    <property type="match status" value="1"/>
</dbReference>
<proteinExistence type="predicted"/>
<dbReference type="EMBL" id="CP043494">
    <property type="protein sequence ID" value="WNG49735.1"/>
    <property type="molecule type" value="Genomic_DNA"/>
</dbReference>
<dbReference type="PANTHER" id="PTHR30212">
    <property type="entry name" value="PROTEIN YIIM"/>
    <property type="match status" value="1"/>
</dbReference>
<dbReference type="SUPFAM" id="SSF50800">
    <property type="entry name" value="PK beta-barrel domain-like"/>
    <property type="match status" value="1"/>
</dbReference>
<dbReference type="RefSeq" id="WP_395807990.1">
    <property type="nucleotide sequence ID" value="NZ_CP043494.1"/>
</dbReference>
<reference evidence="2 3" key="1">
    <citation type="submission" date="2019-08" db="EMBL/GenBank/DDBJ databases">
        <title>Archangium and Cystobacter genomes.</title>
        <authorList>
            <person name="Chen I.-C.K."/>
            <person name="Wielgoss S."/>
        </authorList>
    </citation>
    <scope>NUCLEOTIDE SEQUENCE [LARGE SCALE GENOMIC DNA]</scope>
    <source>
        <strain evidence="2 3">Cbm 6</strain>
    </source>
</reference>
<dbReference type="InterPro" id="IPR011037">
    <property type="entry name" value="Pyrv_Knase-like_insert_dom_sf"/>
</dbReference>
<keyword evidence="3" id="KW-1185">Reference proteome</keyword>
<dbReference type="InterPro" id="IPR005163">
    <property type="entry name" value="Tri_helical_YiiM-like"/>
</dbReference>